<evidence type="ECO:0000313" key="1">
    <source>
        <dbReference type="EMBL" id="EHP91651.1"/>
    </source>
</evidence>
<accession>H1KLG6</accession>
<comment type="caution">
    <text evidence="1">The sequence shown here is derived from an EMBL/GenBank/DDBJ whole genome shotgun (WGS) entry which is preliminary data.</text>
</comment>
<organism evidence="1 2">
    <name type="scientific">Methylorubrum extorquens DSM 13060</name>
    <dbReference type="NCBI Taxonomy" id="882800"/>
    <lineage>
        <taxon>Bacteria</taxon>
        <taxon>Pseudomonadati</taxon>
        <taxon>Pseudomonadota</taxon>
        <taxon>Alphaproteobacteria</taxon>
        <taxon>Hyphomicrobiales</taxon>
        <taxon>Methylobacteriaceae</taxon>
        <taxon>Methylorubrum</taxon>
    </lineage>
</organism>
<reference evidence="1 2" key="1">
    <citation type="submission" date="2011-09" db="EMBL/GenBank/DDBJ databases">
        <title>The draft genome of Methylobacterium extorquens DSM 13060.</title>
        <authorList>
            <consortium name="US DOE Joint Genome Institute (JGI-PGF)"/>
            <person name="Lucas S."/>
            <person name="Han J."/>
            <person name="Lapidus A."/>
            <person name="Cheng J.-F."/>
            <person name="Goodwin L."/>
            <person name="Pitluck S."/>
            <person name="Peters L."/>
            <person name="Land M.L."/>
            <person name="Hauser L."/>
            <person name="Koskimaki J."/>
            <person name="Halonen O."/>
            <person name="Pirttila A."/>
            <person name="Frank C."/>
            <person name="Woyke T.J."/>
        </authorList>
    </citation>
    <scope>NUCLEOTIDE SEQUENCE [LARGE SCALE GENOMIC DNA]</scope>
    <source>
        <strain evidence="1 2">DSM 13060</strain>
    </source>
</reference>
<dbReference type="Proteomes" id="UP000004382">
    <property type="component" value="Unassembled WGS sequence"/>
</dbReference>
<dbReference type="EMBL" id="AGJK01000099">
    <property type="protein sequence ID" value="EHP91651.1"/>
    <property type="molecule type" value="Genomic_DNA"/>
</dbReference>
<gene>
    <name evidence="1" type="ORF">MetexDRAFT_3478</name>
</gene>
<proteinExistence type="predicted"/>
<evidence type="ECO:0000313" key="2">
    <source>
        <dbReference type="Proteomes" id="UP000004382"/>
    </source>
</evidence>
<name>H1KLG6_METEX</name>
<sequence>MAVRDSQPAALASRSPTVAACHVGGRGSLVEENQPVGIEGVLVLEPSLAGCPYVLARMLGGVDRPFLRVMPRRAKKRDRLLVLVCRPRSAKASRSSRRKIARRAS</sequence>
<protein>
    <submittedName>
        <fullName evidence="1">Uncharacterized protein</fullName>
    </submittedName>
</protein>
<dbReference type="AlphaFoldDB" id="H1KLG6"/>